<proteinExistence type="predicted"/>
<dbReference type="Pfam" id="PF00905">
    <property type="entry name" value="Transpeptidase"/>
    <property type="match status" value="1"/>
</dbReference>
<dbReference type="InterPro" id="IPR023346">
    <property type="entry name" value="Lysozyme-like_dom_sf"/>
</dbReference>
<dbReference type="InterPro" id="IPR050396">
    <property type="entry name" value="Glycosyltr_51/Transpeptidase"/>
</dbReference>
<dbReference type="GO" id="GO:0030288">
    <property type="term" value="C:outer membrane-bounded periplasmic space"/>
    <property type="evidence" value="ECO:0007669"/>
    <property type="project" value="TreeGrafter"/>
</dbReference>
<organism evidence="13 14">
    <name type="scientific">Nocardiopsis dassonvillei (strain ATCC 23218 / DSM 43111 / CIP 107115 / JCM 7437 / KCTC 9190 / NBRC 14626 / NCTC 10488 / NRRL B-5397 / IMRU 509)</name>
    <name type="common">Actinomadura dassonvillei</name>
    <dbReference type="NCBI Taxonomy" id="446468"/>
    <lineage>
        <taxon>Bacteria</taxon>
        <taxon>Bacillati</taxon>
        <taxon>Actinomycetota</taxon>
        <taxon>Actinomycetes</taxon>
        <taxon>Streptosporangiales</taxon>
        <taxon>Nocardiopsidaceae</taxon>
        <taxon>Nocardiopsis</taxon>
    </lineage>
</organism>
<dbReference type="HOGENOM" id="CLU_280860_0_0_11"/>
<evidence type="ECO:0000256" key="5">
    <source>
        <dbReference type="ARBA" id="ARBA00022801"/>
    </source>
</evidence>
<feature type="compositionally biased region" description="Basic residues" evidence="9">
    <location>
        <begin position="396"/>
        <end position="405"/>
    </location>
</feature>
<keyword evidence="4 13" id="KW-0808">Transferase</keyword>
<feature type="region of interest" description="Disordered" evidence="9">
    <location>
        <begin position="1"/>
        <end position="86"/>
    </location>
</feature>
<evidence type="ECO:0000256" key="4">
    <source>
        <dbReference type="ARBA" id="ARBA00022679"/>
    </source>
</evidence>
<dbReference type="Gene3D" id="3.40.710.10">
    <property type="entry name" value="DD-peptidase/beta-lactamase superfamily"/>
    <property type="match status" value="1"/>
</dbReference>
<keyword evidence="3" id="KW-0328">Glycosyltransferase</keyword>
<dbReference type="GeneID" id="91488484"/>
<feature type="region of interest" description="Disordered" evidence="9">
    <location>
        <begin position="1018"/>
        <end position="1117"/>
    </location>
</feature>
<keyword evidence="2" id="KW-0645">Protease</keyword>
<evidence type="ECO:0000256" key="6">
    <source>
        <dbReference type="ARBA" id="ARBA00023268"/>
    </source>
</evidence>
<evidence type="ECO:0000313" key="13">
    <source>
        <dbReference type="EMBL" id="ADH65836.1"/>
    </source>
</evidence>
<feature type="compositionally biased region" description="Gly residues" evidence="9">
    <location>
        <begin position="363"/>
        <end position="389"/>
    </location>
</feature>
<accession>D7AVH5</accession>
<evidence type="ECO:0000313" key="14">
    <source>
        <dbReference type="Proteomes" id="UP000002219"/>
    </source>
</evidence>
<dbReference type="GO" id="GO:0009002">
    <property type="term" value="F:serine-type D-Ala-D-Ala carboxypeptidase activity"/>
    <property type="evidence" value="ECO:0007669"/>
    <property type="project" value="UniProtKB-EC"/>
</dbReference>
<dbReference type="GO" id="GO:0008955">
    <property type="term" value="F:peptidoglycan glycosyltransferase activity"/>
    <property type="evidence" value="ECO:0007669"/>
    <property type="project" value="UniProtKB-EC"/>
</dbReference>
<keyword evidence="14" id="KW-1185">Reference proteome</keyword>
<dbReference type="RefSeq" id="WP_013151443.1">
    <property type="nucleotide sequence ID" value="NC_014210.1"/>
</dbReference>
<dbReference type="eggNOG" id="COG0744">
    <property type="taxonomic scope" value="Bacteria"/>
</dbReference>
<dbReference type="GO" id="GO:0006508">
    <property type="term" value="P:proteolysis"/>
    <property type="evidence" value="ECO:0007669"/>
    <property type="project" value="UniProtKB-KW"/>
</dbReference>
<feature type="compositionally biased region" description="Low complexity" evidence="9">
    <location>
        <begin position="1038"/>
        <end position="1079"/>
    </location>
</feature>
<evidence type="ECO:0000256" key="2">
    <source>
        <dbReference type="ARBA" id="ARBA00022670"/>
    </source>
</evidence>
<dbReference type="CAZy" id="GT51">
    <property type="family name" value="Glycosyltransferase Family 51"/>
</dbReference>
<keyword evidence="1" id="KW-0121">Carboxypeptidase</keyword>
<keyword evidence="10" id="KW-0812">Transmembrane</keyword>
<evidence type="ECO:0000256" key="7">
    <source>
        <dbReference type="ARBA" id="ARBA00034000"/>
    </source>
</evidence>
<dbReference type="KEGG" id="nda:Ndas_0388"/>
<comment type="catalytic activity">
    <reaction evidence="7">
        <text>Preferential cleavage: (Ac)2-L-Lys-D-Ala-|-D-Ala. Also transpeptidation of peptidyl-alanyl moieties that are N-acyl substituents of D-alanine.</text>
        <dbReference type="EC" id="3.4.16.4"/>
    </reaction>
</comment>
<evidence type="ECO:0000256" key="1">
    <source>
        <dbReference type="ARBA" id="ARBA00022645"/>
    </source>
</evidence>
<dbReference type="EMBL" id="CP002040">
    <property type="protein sequence ID" value="ADH65836.1"/>
    <property type="molecule type" value="Genomic_DNA"/>
</dbReference>
<dbReference type="Gene3D" id="1.10.3810.10">
    <property type="entry name" value="Biosynthetic peptidoglycan transglycosylase-like"/>
    <property type="match status" value="1"/>
</dbReference>
<dbReference type="InterPro" id="IPR001264">
    <property type="entry name" value="Glyco_trans_51"/>
</dbReference>
<name>D7AVH5_NOCDD</name>
<evidence type="ECO:0000259" key="11">
    <source>
        <dbReference type="Pfam" id="PF00905"/>
    </source>
</evidence>
<keyword evidence="10" id="KW-1133">Transmembrane helix</keyword>
<dbReference type="SUPFAM" id="SSF53955">
    <property type="entry name" value="Lysozyme-like"/>
    <property type="match status" value="1"/>
</dbReference>
<feature type="transmembrane region" description="Helical" evidence="10">
    <location>
        <begin position="414"/>
        <end position="437"/>
    </location>
</feature>
<dbReference type="SUPFAM" id="SSF56601">
    <property type="entry name" value="beta-lactamase/transpeptidase-like"/>
    <property type="match status" value="1"/>
</dbReference>
<dbReference type="InterPro" id="IPR036950">
    <property type="entry name" value="PBP_transglycosylase"/>
</dbReference>
<comment type="catalytic activity">
    <reaction evidence="8">
        <text>[GlcNAc-(1-&gt;4)-Mur2Ac(oyl-L-Ala-gamma-D-Glu-L-Lys-D-Ala-D-Ala)](n)-di-trans,octa-cis-undecaprenyl diphosphate + beta-D-GlcNAc-(1-&gt;4)-Mur2Ac(oyl-L-Ala-gamma-D-Glu-L-Lys-D-Ala-D-Ala)-di-trans,octa-cis-undecaprenyl diphosphate = [GlcNAc-(1-&gt;4)-Mur2Ac(oyl-L-Ala-gamma-D-Glu-L-Lys-D-Ala-D-Ala)](n+1)-di-trans,octa-cis-undecaprenyl diphosphate + di-trans,octa-cis-undecaprenyl diphosphate + H(+)</text>
        <dbReference type="Rhea" id="RHEA:23708"/>
        <dbReference type="Rhea" id="RHEA-COMP:9602"/>
        <dbReference type="Rhea" id="RHEA-COMP:9603"/>
        <dbReference type="ChEBI" id="CHEBI:15378"/>
        <dbReference type="ChEBI" id="CHEBI:58405"/>
        <dbReference type="ChEBI" id="CHEBI:60033"/>
        <dbReference type="ChEBI" id="CHEBI:78435"/>
        <dbReference type="EC" id="2.4.99.28"/>
    </reaction>
</comment>
<dbReference type="GO" id="GO:0008658">
    <property type="term" value="F:penicillin binding"/>
    <property type="evidence" value="ECO:0007669"/>
    <property type="project" value="InterPro"/>
</dbReference>
<dbReference type="OrthoDB" id="7911552at2"/>
<dbReference type="AlphaFoldDB" id="D7AVH5"/>
<dbReference type="Proteomes" id="UP000002219">
    <property type="component" value="Chromosome 1"/>
</dbReference>
<evidence type="ECO:0000256" key="9">
    <source>
        <dbReference type="SAM" id="MobiDB-lite"/>
    </source>
</evidence>
<keyword evidence="10" id="KW-0472">Membrane</keyword>
<feature type="compositionally biased region" description="Basic and acidic residues" evidence="9">
    <location>
        <begin position="278"/>
        <end position="289"/>
    </location>
</feature>
<dbReference type="InterPro" id="IPR012338">
    <property type="entry name" value="Beta-lactam/transpept-like"/>
</dbReference>
<dbReference type="STRING" id="446468.Ndas_0388"/>
<reference evidence="13 14" key="1">
    <citation type="journal article" date="2010" name="Stand. Genomic Sci.">
        <title>Complete genome sequence of Nocardiopsis dassonvillei type strain (IMRU 509).</title>
        <authorList>
            <person name="Sun H."/>
            <person name="Lapidus A."/>
            <person name="Nolan M."/>
            <person name="Lucas S."/>
            <person name="Del Rio T.G."/>
            <person name="Tice H."/>
            <person name="Cheng J.F."/>
            <person name="Tapia R."/>
            <person name="Han C."/>
            <person name="Goodwin L."/>
            <person name="Pitluck S."/>
            <person name="Pagani I."/>
            <person name="Ivanova N."/>
            <person name="Mavromatis K."/>
            <person name="Mikhailova N."/>
            <person name="Pati A."/>
            <person name="Chen A."/>
            <person name="Palaniappan K."/>
            <person name="Land M."/>
            <person name="Hauser L."/>
            <person name="Chang Y.J."/>
            <person name="Jeffries C.D."/>
            <person name="Djao O.D."/>
            <person name="Rohde M."/>
            <person name="Sikorski J."/>
            <person name="Goker M."/>
            <person name="Woyke T."/>
            <person name="Bristow J."/>
            <person name="Eisen J.A."/>
            <person name="Markowitz V."/>
            <person name="Hugenholtz P."/>
            <person name="Kyrpides N.C."/>
            <person name="Klenk H.P."/>
        </authorList>
    </citation>
    <scope>NUCLEOTIDE SEQUENCE [LARGE SCALE GENOMIC DNA]</scope>
    <source>
        <strain evidence="14">ATCC 23218 / DSM 43111 / CIP 107115 / JCM 7437 / KCTC 9190 / NBRC 14626 / NCTC 10488 / NRRL B-5397 / IMRU 509</strain>
    </source>
</reference>
<dbReference type="PANTHER" id="PTHR32282:SF34">
    <property type="entry name" value="PENICILLIN-BINDING PROTEIN 1A"/>
    <property type="match status" value="1"/>
</dbReference>
<dbReference type="GO" id="GO:0009252">
    <property type="term" value="P:peptidoglycan biosynthetic process"/>
    <property type="evidence" value="ECO:0007669"/>
    <property type="project" value="TreeGrafter"/>
</dbReference>
<dbReference type="Pfam" id="PF00912">
    <property type="entry name" value="Transgly"/>
    <property type="match status" value="1"/>
</dbReference>
<sequence>MPDVICHGGGELSESTHGESGADGQRPGKDTPDTRNTSAEELSNKHSPESGVPNIEGDQSTHDTPGGEESVGEQPEPEFINPVTFKTSGTFLRDKVAQNLAEQGFGSDDTGDDAAEDSGVPADAHGTDAVHTSPAAGSPASAGSTGTEESDTREDGGRGDGRSSQAAPPFAADDTSVDQDGTAGADEPPSPVSDRTEPISLDSVRAAASAEAAETSDDASGNAGAEEGGTDLWSPRGQERTGVPKSPVAGTVTDVQDFEDGSAEAATSAVPAAPDAVAPDRDGEQRIDEFSAAETASLWPEPRRLSSYVADSPSREQDRGARPGFAAAAAGAAGAAGAAAAHSGAHGDPSGPGDTTSSSNSGGPSGPTGPGGPKGPAGPGGTGPGGPKGPGDPKARGKKKGAGQKAKKPMWWRILRVFLIVTGVFFIIGCGVFAFFYSTVEVPDAAKADVLEEGSTFYFADGETEFAYRGTHREILSYDEMTAGGDHVVEAVISAEDRGFWTEPGVSVSGTARAVWSTVTGQQVQGGSTITQQMVRNYYEGISRDVSITRKVREIIIALKVDRSESKEWVMEQYLNTIYFGRNAYGVQAASQAYYHKDVQDLEPAEAAFLAAAIQQPTPFGEADVETTPSMERRWEYVVNGMVTTEAITQAEADAMEFPAPEPERPSEGTDLSGYKGYMLQEAMNELERLGYTEDQINRQGYRIVTTFDQDMMDAAYAAVEEMVPLENRPEGVNVGLTTVDPATGEVLAFYGGHDYWENQYDSSFLGAAQTGSAFKPYVLATALEQGYSLNSTVDGRGPRTIAGSRIQNAGNSPGGIMTLTQATQVSNNLGFIELAQEVGFENVRDTVYAAGWPEGSVPDSQLVPVMPLGASSARTVDQASGYATFANGGVHVETHVVREIIDSEGENVRPEVESNRALEEETAADVTHALQQVVNGGTGTGARLANHPTAGKTGTTDGSVAAWFVGYTPQLSTAVGIYSGNNEGFSIPGYGSLSGGTLPASLWNRYMSTAMEGYEPGSFPSPAFSGTTENWAPDVSTEQPQQPQQPEAPAEPETPVEPEVPTTPETPVEPEVPTTPEWPEIPGPGTDPGPGEGGGGEEGGGGGGGESPPARRDDLW</sequence>
<evidence type="ECO:0000256" key="8">
    <source>
        <dbReference type="ARBA" id="ARBA00049902"/>
    </source>
</evidence>
<feature type="domain" description="Penicillin-binding protein transpeptidase" evidence="11">
    <location>
        <begin position="738"/>
        <end position="971"/>
    </location>
</feature>
<feature type="region of interest" description="Disordered" evidence="9">
    <location>
        <begin position="102"/>
        <end position="405"/>
    </location>
</feature>
<protein>
    <submittedName>
        <fullName evidence="13">Glycosyl transferase family 51</fullName>
    </submittedName>
</protein>
<feature type="compositionally biased region" description="Low complexity" evidence="9">
    <location>
        <begin position="322"/>
        <end position="362"/>
    </location>
</feature>
<dbReference type="InterPro" id="IPR001460">
    <property type="entry name" value="PCN-bd_Tpept"/>
</dbReference>
<feature type="compositionally biased region" description="Low complexity" evidence="9">
    <location>
        <begin position="263"/>
        <end position="277"/>
    </location>
</feature>
<feature type="compositionally biased region" description="Low complexity" evidence="9">
    <location>
        <begin position="132"/>
        <end position="147"/>
    </location>
</feature>
<keyword evidence="5" id="KW-0378">Hydrolase</keyword>
<feature type="domain" description="Glycosyl transferase family 51" evidence="12">
    <location>
        <begin position="470"/>
        <end position="642"/>
    </location>
</feature>
<keyword evidence="6" id="KW-0511">Multifunctional enzyme</keyword>
<evidence type="ECO:0000256" key="10">
    <source>
        <dbReference type="SAM" id="Phobius"/>
    </source>
</evidence>
<feature type="compositionally biased region" description="Gly residues" evidence="9">
    <location>
        <begin position="1089"/>
        <end position="1107"/>
    </location>
</feature>
<dbReference type="PANTHER" id="PTHR32282">
    <property type="entry name" value="BINDING PROTEIN TRANSPEPTIDASE, PUTATIVE-RELATED"/>
    <property type="match status" value="1"/>
</dbReference>
<evidence type="ECO:0000259" key="12">
    <source>
        <dbReference type="Pfam" id="PF00912"/>
    </source>
</evidence>
<evidence type="ECO:0000256" key="3">
    <source>
        <dbReference type="ARBA" id="ARBA00022676"/>
    </source>
</evidence>
<gene>
    <name evidence="13" type="ordered locus">Ndas_0388</name>
</gene>